<name>L1J745_GUITC</name>
<dbReference type="GO" id="GO:0030151">
    <property type="term" value="F:molybdenum ion binding"/>
    <property type="evidence" value="ECO:0007669"/>
    <property type="project" value="InterPro"/>
</dbReference>
<dbReference type="PROSITE" id="PS51340">
    <property type="entry name" value="MOSC"/>
    <property type="match status" value="1"/>
</dbReference>
<dbReference type="InterPro" id="IPR005303">
    <property type="entry name" value="MOCOS_middle"/>
</dbReference>
<dbReference type="PaxDb" id="55529-EKX43924"/>
<feature type="domain" description="MOSC" evidence="1">
    <location>
        <begin position="149"/>
        <end position="262"/>
    </location>
</feature>
<dbReference type="SUPFAM" id="SSF50800">
    <property type="entry name" value="PK beta-barrel domain-like"/>
    <property type="match status" value="1"/>
</dbReference>
<dbReference type="SUPFAM" id="SSF141673">
    <property type="entry name" value="MOSC N-terminal domain-like"/>
    <property type="match status" value="1"/>
</dbReference>
<dbReference type="eggNOG" id="KOG2362">
    <property type="taxonomic scope" value="Eukaryota"/>
</dbReference>
<evidence type="ECO:0000313" key="3">
    <source>
        <dbReference type="EnsemblProtists" id="EKX43924"/>
    </source>
</evidence>
<dbReference type="RefSeq" id="XP_005830904.1">
    <property type="nucleotide sequence ID" value="XM_005830847.1"/>
</dbReference>
<proteinExistence type="predicted"/>
<dbReference type="Proteomes" id="UP000011087">
    <property type="component" value="Unassembled WGS sequence"/>
</dbReference>
<evidence type="ECO:0000313" key="2">
    <source>
        <dbReference type="EMBL" id="EKX43924.1"/>
    </source>
</evidence>
<dbReference type="HOGENOM" id="CLU_028286_0_1_1"/>
<dbReference type="GO" id="GO:0003824">
    <property type="term" value="F:catalytic activity"/>
    <property type="evidence" value="ECO:0007669"/>
    <property type="project" value="InterPro"/>
</dbReference>
<dbReference type="AlphaFoldDB" id="L1J745"/>
<sequence>MWSHRKRGMIGTEEWVEVGEVTSLHIYPIKSCKGQAQESMQLDEYGAVNDRRYMIVDENGRFVTQRQEAALCQIAPAINLDGSLKVEAPGMTSCTVKTTKRTSADHAELEAGIWEDDVKVVDQGGEISSWLSSFVGRNLRLVGMSDKYERTSNRRFTPRRSFGKTAFSDGYPLLLISEESLHYLNSLLSVPLPMNRFRPNIVIKTDCGAFAEDSWRRIKIHDMEMDVVKPCSRCKITTTDQSMKSTGFRDEEPLITLSRFRK</sequence>
<dbReference type="PANTHER" id="PTHR14237:SF19">
    <property type="entry name" value="MITOCHONDRIAL AMIDOXIME REDUCING COMPONENT 1"/>
    <property type="match status" value="1"/>
</dbReference>
<dbReference type="EnsemblProtists" id="EKX43924">
    <property type="protein sequence ID" value="EKX43924"/>
    <property type="gene ID" value="GUITHDRAFT_140066"/>
</dbReference>
<dbReference type="Pfam" id="PF03473">
    <property type="entry name" value="MOSC"/>
    <property type="match status" value="1"/>
</dbReference>
<dbReference type="EMBL" id="JH993007">
    <property type="protein sequence ID" value="EKX43924.1"/>
    <property type="molecule type" value="Genomic_DNA"/>
</dbReference>
<dbReference type="InterPro" id="IPR011037">
    <property type="entry name" value="Pyrv_Knase-like_insert_dom_sf"/>
</dbReference>
<organism evidence="2">
    <name type="scientific">Guillardia theta (strain CCMP2712)</name>
    <name type="common">Cryptophyte</name>
    <dbReference type="NCBI Taxonomy" id="905079"/>
    <lineage>
        <taxon>Eukaryota</taxon>
        <taxon>Cryptophyceae</taxon>
        <taxon>Pyrenomonadales</taxon>
        <taxon>Geminigeraceae</taxon>
        <taxon>Guillardia</taxon>
    </lineage>
</organism>
<dbReference type="OMA" id="ARQYPQM"/>
<evidence type="ECO:0000313" key="4">
    <source>
        <dbReference type="Proteomes" id="UP000011087"/>
    </source>
</evidence>
<protein>
    <recommendedName>
        <fullName evidence="1">MOSC domain-containing protein</fullName>
    </recommendedName>
</protein>
<reference evidence="2 4" key="1">
    <citation type="journal article" date="2012" name="Nature">
        <title>Algal genomes reveal evolutionary mosaicism and the fate of nucleomorphs.</title>
        <authorList>
            <consortium name="DOE Joint Genome Institute"/>
            <person name="Curtis B.A."/>
            <person name="Tanifuji G."/>
            <person name="Burki F."/>
            <person name="Gruber A."/>
            <person name="Irimia M."/>
            <person name="Maruyama S."/>
            <person name="Arias M.C."/>
            <person name="Ball S.G."/>
            <person name="Gile G.H."/>
            <person name="Hirakawa Y."/>
            <person name="Hopkins J.F."/>
            <person name="Kuo A."/>
            <person name="Rensing S.A."/>
            <person name="Schmutz J."/>
            <person name="Symeonidi A."/>
            <person name="Elias M."/>
            <person name="Eveleigh R.J."/>
            <person name="Herman E.K."/>
            <person name="Klute M.J."/>
            <person name="Nakayama T."/>
            <person name="Obornik M."/>
            <person name="Reyes-Prieto A."/>
            <person name="Armbrust E.V."/>
            <person name="Aves S.J."/>
            <person name="Beiko R.G."/>
            <person name="Coutinho P."/>
            <person name="Dacks J.B."/>
            <person name="Durnford D.G."/>
            <person name="Fast N.M."/>
            <person name="Green B.R."/>
            <person name="Grisdale C.J."/>
            <person name="Hempel F."/>
            <person name="Henrissat B."/>
            <person name="Hoppner M.P."/>
            <person name="Ishida K."/>
            <person name="Kim E."/>
            <person name="Koreny L."/>
            <person name="Kroth P.G."/>
            <person name="Liu Y."/>
            <person name="Malik S.B."/>
            <person name="Maier U.G."/>
            <person name="McRose D."/>
            <person name="Mock T."/>
            <person name="Neilson J.A."/>
            <person name="Onodera N.T."/>
            <person name="Poole A.M."/>
            <person name="Pritham E.J."/>
            <person name="Richards T.A."/>
            <person name="Rocap G."/>
            <person name="Roy S.W."/>
            <person name="Sarai C."/>
            <person name="Schaack S."/>
            <person name="Shirato S."/>
            <person name="Slamovits C.H."/>
            <person name="Spencer D.F."/>
            <person name="Suzuki S."/>
            <person name="Worden A.Z."/>
            <person name="Zauner S."/>
            <person name="Barry K."/>
            <person name="Bell C."/>
            <person name="Bharti A.K."/>
            <person name="Crow J.A."/>
            <person name="Grimwood J."/>
            <person name="Kramer R."/>
            <person name="Lindquist E."/>
            <person name="Lucas S."/>
            <person name="Salamov A."/>
            <person name="McFadden G.I."/>
            <person name="Lane C.E."/>
            <person name="Keeling P.J."/>
            <person name="Gray M.W."/>
            <person name="Grigoriev I.V."/>
            <person name="Archibald J.M."/>
        </authorList>
    </citation>
    <scope>NUCLEOTIDE SEQUENCE</scope>
    <source>
        <strain evidence="2 4">CCMP2712</strain>
    </source>
</reference>
<reference evidence="4" key="2">
    <citation type="submission" date="2012-11" db="EMBL/GenBank/DDBJ databases">
        <authorList>
            <person name="Kuo A."/>
            <person name="Curtis B.A."/>
            <person name="Tanifuji G."/>
            <person name="Burki F."/>
            <person name="Gruber A."/>
            <person name="Irimia M."/>
            <person name="Maruyama S."/>
            <person name="Arias M.C."/>
            <person name="Ball S.G."/>
            <person name="Gile G.H."/>
            <person name="Hirakawa Y."/>
            <person name="Hopkins J.F."/>
            <person name="Rensing S.A."/>
            <person name="Schmutz J."/>
            <person name="Symeonidi A."/>
            <person name="Elias M."/>
            <person name="Eveleigh R.J."/>
            <person name="Herman E.K."/>
            <person name="Klute M.J."/>
            <person name="Nakayama T."/>
            <person name="Obornik M."/>
            <person name="Reyes-Prieto A."/>
            <person name="Armbrust E.V."/>
            <person name="Aves S.J."/>
            <person name="Beiko R.G."/>
            <person name="Coutinho P."/>
            <person name="Dacks J.B."/>
            <person name="Durnford D.G."/>
            <person name="Fast N.M."/>
            <person name="Green B.R."/>
            <person name="Grisdale C."/>
            <person name="Hempe F."/>
            <person name="Henrissat B."/>
            <person name="Hoppner M.P."/>
            <person name="Ishida K.-I."/>
            <person name="Kim E."/>
            <person name="Koreny L."/>
            <person name="Kroth P.G."/>
            <person name="Liu Y."/>
            <person name="Malik S.-B."/>
            <person name="Maier U.G."/>
            <person name="McRose D."/>
            <person name="Mock T."/>
            <person name="Neilson J.A."/>
            <person name="Onodera N.T."/>
            <person name="Poole A.M."/>
            <person name="Pritham E.J."/>
            <person name="Richards T.A."/>
            <person name="Rocap G."/>
            <person name="Roy S.W."/>
            <person name="Sarai C."/>
            <person name="Schaack S."/>
            <person name="Shirato S."/>
            <person name="Slamovits C.H."/>
            <person name="Spencer D.F."/>
            <person name="Suzuki S."/>
            <person name="Worden A.Z."/>
            <person name="Zauner S."/>
            <person name="Barry K."/>
            <person name="Bell C."/>
            <person name="Bharti A.K."/>
            <person name="Crow J.A."/>
            <person name="Grimwood J."/>
            <person name="Kramer R."/>
            <person name="Lindquist E."/>
            <person name="Lucas S."/>
            <person name="Salamov A."/>
            <person name="McFadden G.I."/>
            <person name="Lane C.E."/>
            <person name="Keeling P.J."/>
            <person name="Gray M.W."/>
            <person name="Grigoriev I.V."/>
            <person name="Archibald J.M."/>
        </authorList>
    </citation>
    <scope>NUCLEOTIDE SEQUENCE</scope>
    <source>
        <strain evidence="4">CCMP2712</strain>
    </source>
</reference>
<reference evidence="3" key="3">
    <citation type="submission" date="2015-06" db="UniProtKB">
        <authorList>
            <consortium name="EnsemblProtists"/>
        </authorList>
    </citation>
    <scope>IDENTIFICATION</scope>
</reference>
<dbReference type="OrthoDB" id="17255at2759"/>
<dbReference type="KEGG" id="gtt:GUITHDRAFT_140066"/>
<dbReference type="GO" id="GO:0030170">
    <property type="term" value="F:pyridoxal phosphate binding"/>
    <property type="evidence" value="ECO:0007669"/>
    <property type="project" value="InterPro"/>
</dbReference>
<dbReference type="GeneID" id="17300590"/>
<evidence type="ECO:0000259" key="1">
    <source>
        <dbReference type="PROSITE" id="PS51340"/>
    </source>
</evidence>
<gene>
    <name evidence="2" type="ORF">GUITHDRAFT_140066</name>
</gene>
<dbReference type="PANTHER" id="PTHR14237">
    <property type="entry name" value="MOLYBDOPTERIN COFACTOR SULFURASE MOSC"/>
    <property type="match status" value="1"/>
</dbReference>
<dbReference type="Pfam" id="PF03476">
    <property type="entry name" value="MOSC_N"/>
    <property type="match status" value="1"/>
</dbReference>
<dbReference type="STRING" id="905079.L1J745"/>
<dbReference type="InterPro" id="IPR005302">
    <property type="entry name" value="MoCF_Sase_C"/>
</dbReference>
<keyword evidence="4" id="KW-1185">Reference proteome</keyword>
<accession>L1J745</accession>